<dbReference type="Gene3D" id="3.80.10.10">
    <property type="entry name" value="Ribonuclease Inhibitor"/>
    <property type="match status" value="1"/>
</dbReference>
<proteinExistence type="predicted"/>
<keyword evidence="2" id="KW-1185">Reference proteome</keyword>
<dbReference type="InterPro" id="IPR032675">
    <property type="entry name" value="LRR_dom_sf"/>
</dbReference>
<dbReference type="EMBL" id="RDQH01000329">
    <property type="protein sequence ID" value="RXI04262.1"/>
    <property type="molecule type" value="Genomic_DNA"/>
</dbReference>
<dbReference type="InterPro" id="IPR050232">
    <property type="entry name" value="FBL13/AtMIF1-like"/>
</dbReference>
<gene>
    <name evidence="1" type="ORF">DVH24_038536</name>
</gene>
<dbReference type="Proteomes" id="UP000290289">
    <property type="component" value="Chromosome 3"/>
</dbReference>
<dbReference type="SUPFAM" id="SSF52047">
    <property type="entry name" value="RNI-like"/>
    <property type="match status" value="1"/>
</dbReference>
<accession>A0A498KFC7</accession>
<sequence length="192" mass="20987">MISKLFSDCPVLEGLTIDGGIRAKEVLNFMISAPKLKTLQISLSVDNPHYVYNLSIDAPMLENLDIELDIVANCVLESAKSLVKANIALDGCIGEQRPAFSNCATALLAQVRNLTYLSLSASCFEAGDLPSFNNLKQLKLVLYDCYYSELLAEVLKRSANLKDLFLDAYSHVLQGSCYIALGAMASAFAHER</sequence>
<comment type="caution">
    <text evidence="1">The sequence shown here is derived from an EMBL/GenBank/DDBJ whole genome shotgun (WGS) entry which is preliminary data.</text>
</comment>
<reference evidence="1 2" key="1">
    <citation type="submission" date="2018-10" db="EMBL/GenBank/DDBJ databases">
        <title>A high-quality apple genome assembly.</title>
        <authorList>
            <person name="Hu J."/>
        </authorList>
    </citation>
    <scope>NUCLEOTIDE SEQUENCE [LARGE SCALE GENOMIC DNA]</scope>
    <source>
        <strain evidence="2">cv. HFTH1</strain>
        <tissue evidence="1">Young leaf</tissue>
    </source>
</reference>
<protein>
    <recommendedName>
        <fullName evidence="3">FBD domain-containing protein</fullName>
    </recommendedName>
</protein>
<dbReference type="AlphaFoldDB" id="A0A498KFC7"/>
<evidence type="ECO:0008006" key="3">
    <source>
        <dbReference type="Google" id="ProtNLM"/>
    </source>
</evidence>
<dbReference type="PANTHER" id="PTHR31900">
    <property type="entry name" value="F-BOX/RNI SUPERFAMILY PROTEIN-RELATED"/>
    <property type="match status" value="1"/>
</dbReference>
<name>A0A498KFC7_MALDO</name>
<dbReference type="PANTHER" id="PTHR31900:SF34">
    <property type="entry name" value="EMB|CAB62440.1-RELATED"/>
    <property type="match status" value="1"/>
</dbReference>
<evidence type="ECO:0000313" key="2">
    <source>
        <dbReference type="Proteomes" id="UP000290289"/>
    </source>
</evidence>
<organism evidence="1 2">
    <name type="scientific">Malus domestica</name>
    <name type="common">Apple</name>
    <name type="synonym">Pyrus malus</name>
    <dbReference type="NCBI Taxonomy" id="3750"/>
    <lineage>
        <taxon>Eukaryota</taxon>
        <taxon>Viridiplantae</taxon>
        <taxon>Streptophyta</taxon>
        <taxon>Embryophyta</taxon>
        <taxon>Tracheophyta</taxon>
        <taxon>Spermatophyta</taxon>
        <taxon>Magnoliopsida</taxon>
        <taxon>eudicotyledons</taxon>
        <taxon>Gunneridae</taxon>
        <taxon>Pentapetalae</taxon>
        <taxon>rosids</taxon>
        <taxon>fabids</taxon>
        <taxon>Rosales</taxon>
        <taxon>Rosaceae</taxon>
        <taxon>Amygdaloideae</taxon>
        <taxon>Maleae</taxon>
        <taxon>Malus</taxon>
    </lineage>
</organism>
<evidence type="ECO:0000313" key="1">
    <source>
        <dbReference type="EMBL" id="RXI04262.1"/>
    </source>
</evidence>